<dbReference type="PANTHER" id="PTHR43333:SF1">
    <property type="entry name" value="D-ISOMER SPECIFIC 2-HYDROXYACID DEHYDROGENASE NAD-BINDING DOMAIN-CONTAINING PROTEIN"/>
    <property type="match status" value="1"/>
</dbReference>
<dbReference type="InterPro" id="IPR029753">
    <property type="entry name" value="D-isomer_DH_CS"/>
</dbReference>
<reference evidence="4" key="1">
    <citation type="submission" date="2020-05" db="EMBL/GenBank/DDBJ databases">
        <authorList>
            <person name="Chiriac C."/>
            <person name="Salcher M."/>
            <person name="Ghai R."/>
            <person name="Kavagutti S V."/>
        </authorList>
    </citation>
    <scope>NUCLEOTIDE SEQUENCE</scope>
</reference>
<dbReference type="GO" id="GO:0051287">
    <property type="term" value="F:NAD binding"/>
    <property type="evidence" value="ECO:0007669"/>
    <property type="project" value="InterPro"/>
</dbReference>
<accession>A0A6J6INB4</accession>
<organism evidence="4">
    <name type="scientific">freshwater metagenome</name>
    <dbReference type="NCBI Taxonomy" id="449393"/>
    <lineage>
        <taxon>unclassified sequences</taxon>
        <taxon>metagenomes</taxon>
        <taxon>ecological metagenomes</taxon>
    </lineage>
</organism>
<dbReference type="GO" id="GO:0016491">
    <property type="term" value="F:oxidoreductase activity"/>
    <property type="evidence" value="ECO:0007669"/>
    <property type="project" value="UniProtKB-KW"/>
</dbReference>
<sequence length="309" mass="32769">MQPIVAVLPTAQPEYLRAIALGGGVAADLNGSATGLVWTDSQDTVQLAQILADNPQISWVQLPFAGVDNFKGLFDSLRESGRNLLVTSAKGAYREPVAEHALMLALALGRALPERLAAKSWGRKFAVSLFDSNVLIVGGGGIAEELLRLLAPFRVSSTVVRRSTESLAGATKTIGLGDLDSHLGDADFVFIASALTEETKGLFDSTLFSRMKQSAYLVNIARGAIVDSSALELALNTGQIAGAGIDVTDPEPLPDGHPLWNVPNLIITPHTADTPEQCVRLLSERIVLNVQAIIRATPLVGQVNLELGY</sequence>
<evidence type="ECO:0000313" key="4">
    <source>
        <dbReference type="EMBL" id="CAB4625974.1"/>
    </source>
</evidence>
<evidence type="ECO:0000256" key="1">
    <source>
        <dbReference type="ARBA" id="ARBA00023002"/>
    </source>
</evidence>
<evidence type="ECO:0000256" key="2">
    <source>
        <dbReference type="ARBA" id="ARBA00023027"/>
    </source>
</evidence>
<dbReference type="SUPFAM" id="SSF51735">
    <property type="entry name" value="NAD(P)-binding Rossmann-fold domains"/>
    <property type="match status" value="1"/>
</dbReference>
<dbReference type="Pfam" id="PF02826">
    <property type="entry name" value="2-Hacid_dh_C"/>
    <property type="match status" value="1"/>
</dbReference>
<feature type="domain" description="D-isomer specific 2-hydroxyacid dehydrogenase NAD-binding" evidence="3">
    <location>
        <begin position="112"/>
        <end position="272"/>
    </location>
</feature>
<gene>
    <name evidence="4" type="ORF">UFOPK2001_00214</name>
</gene>
<dbReference type="PANTHER" id="PTHR43333">
    <property type="entry name" value="2-HACID_DH_C DOMAIN-CONTAINING PROTEIN"/>
    <property type="match status" value="1"/>
</dbReference>
<dbReference type="Gene3D" id="3.40.50.720">
    <property type="entry name" value="NAD(P)-binding Rossmann-like Domain"/>
    <property type="match status" value="2"/>
</dbReference>
<keyword evidence="1" id="KW-0560">Oxidoreductase</keyword>
<dbReference type="PROSITE" id="PS00671">
    <property type="entry name" value="D_2_HYDROXYACID_DH_3"/>
    <property type="match status" value="1"/>
</dbReference>
<dbReference type="InterPro" id="IPR036291">
    <property type="entry name" value="NAD(P)-bd_dom_sf"/>
</dbReference>
<protein>
    <submittedName>
        <fullName evidence="4">Unannotated protein</fullName>
    </submittedName>
</protein>
<dbReference type="CDD" id="cd12159">
    <property type="entry name" value="2-Hacid_dh_2"/>
    <property type="match status" value="1"/>
</dbReference>
<keyword evidence="2" id="KW-0520">NAD</keyword>
<dbReference type="AlphaFoldDB" id="A0A6J6INB4"/>
<name>A0A6J6INB4_9ZZZZ</name>
<dbReference type="EMBL" id="CAEZVN010000010">
    <property type="protein sequence ID" value="CAB4625974.1"/>
    <property type="molecule type" value="Genomic_DNA"/>
</dbReference>
<dbReference type="InterPro" id="IPR006140">
    <property type="entry name" value="D-isomer_DH_NAD-bd"/>
</dbReference>
<proteinExistence type="predicted"/>
<evidence type="ECO:0000259" key="3">
    <source>
        <dbReference type="Pfam" id="PF02826"/>
    </source>
</evidence>